<dbReference type="PANTHER" id="PTHR43045:SF1">
    <property type="entry name" value="SHIKIMATE TRANSPORTER"/>
    <property type="match status" value="1"/>
</dbReference>
<dbReference type="PROSITE" id="PS50850">
    <property type="entry name" value="MFS"/>
    <property type="match status" value="1"/>
</dbReference>
<reference evidence="9 10" key="1">
    <citation type="submission" date="2018-06" db="EMBL/GenBank/DDBJ databases">
        <authorList>
            <consortium name="Pathogen Informatics"/>
            <person name="Doyle S."/>
        </authorList>
    </citation>
    <scope>NUCLEOTIDE SEQUENCE [LARGE SCALE GENOMIC DNA]</scope>
    <source>
        <strain evidence="9 10">NCTC12722</strain>
    </source>
</reference>
<feature type="domain" description="Major facilitator superfamily (MFS) profile" evidence="8">
    <location>
        <begin position="21"/>
        <end position="438"/>
    </location>
</feature>
<feature type="transmembrane region" description="Helical" evidence="7">
    <location>
        <begin position="158"/>
        <end position="182"/>
    </location>
</feature>
<feature type="transmembrane region" description="Helical" evidence="7">
    <location>
        <begin position="194"/>
        <end position="214"/>
    </location>
</feature>
<dbReference type="InterPro" id="IPR011701">
    <property type="entry name" value="MFS"/>
</dbReference>
<dbReference type="SUPFAM" id="SSF103473">
    <property type="entry name" value="MFS general substrate transporter"/>
    <property type="match status" value="1"/>
</dbReference>
<comment type="subcellular location">
    <subcellularLocation>
        <location evidence="1">Cell membrane</location>
        <topology evidence="1">Multi-pass membrane protein</topology>
    </subcellularLocation>
</comment>
<accession>A0A380W5E0</accession>
<feature type="transmembrane region" description="Helical" evidence="7">
    <location>
        <begin position="93"/>
        <end position="111"/>
    </location>
</feature>
<dbReference type="Gene3D" id="1.20.1250.20">
    <property type="entry name" value="MFS general substrate transporter like domains"/>
    <property type="match status" value="2"/>
</dbReference>
<keyword evidence="6 7" id="KW-0472">Membrane</keyword>
<evidence type="ECO:0000256" key="4">
    <source>
        <dbReference type="ARBA" id="ARBA00022692"/>
    </source>
</evidence>
<keyword evidence="4 7" id="KW-0812">Transmembrane</keyword>
<feature type="transmembrane region" description="Helical" evidence="7">
    <location>
        <begin position="412"/>
        <end position="434"/>
    </location>
</feature>
<dbReference type="PROSITE" id="PS00216">
    <property type="entry name" value="SUGAR_TRANSPORT_1"/>
    <property type="match status" value="1"/>
</dbReference>
<dbReference type="OrthoDB" id="9784658at2"/>
<name>A0A380W5E0_AFIFE</name>
<dbReference type="InterPro" id="IPR020846">
    <property type="entry name" value="MFS_dom"/>
</dbReference>
<dbReference type="InterPro" id="IPR036259">
    <property type="entry name" value="MFS_trans_sf"/>
</dbReference>
<proteinExistence type="predicted"/>
<evidence type="ECO:0000256" key="7">
    <source>
        <dbReference type="SAM" id="Phobius"/>
    </source>
</evidence>
<evidence type="ECO:0000256" key="5">
    <source>
        <dbReference type="ARBA" id="ARBA00022989"/>
    </source>
</evidence>
<feature type="transmembrane region" description="Helical" evidence="7">
    <location>
        <begin position="383"/>
        <end position="406"/>
    </location>
</feature>
<evidence type="ECO:0000313" key="9">
    <source>
        <dbReference type="EMBL" id="SUU83357.1"/>
    </source>
</evidence>
<dbReference type="AlphaFoldDB" id="A0A380W5E0"/>
<protein>
    <submittedName>
        <fullName evidence="9">Proline porter II</fullName>
    </submittedName>
</protein>
<dbReference type="InterPro" id="IPR005829">
    <property type="entry name" value="Sugar_transporter_CS"/>
</dbReference>
<dbReference type="Pfam" id="PF07690">
    <property type="entry name" value="MFS_1"/>
    <property type="match status" value="1"/>
</dbReference>
<evidence type="ECO:0000256" key="3">
    <source>
        <dbReference type="ARBA" id="ARBA00022475"/>
    </source>
</evidence>
<feature type="transmembrane region" description="Helical" evidence="7">
    <location>
        <begin position="123"/>
        <end position="146"/>
    </location>
</feature>
<feature type="transmembrane region" description="Helical" evidence="7">
    <location>
        <begin position="21"/>
        <end position="43"/>
    </location>
</feature>
<feature type="transmembrane region" description="Helical" evidence="7">
    <location>
        <begin position="49"/>
        <end position="72"/>
    </location>
</feature>
<keyword evidence="5 7" id="KW-1133">Transmembrane helix</keyword>
<dbReference type="Proteomes" id="UP000254343">
    <property type="component" value="Unassembled WGS sequence"/>
</dbReference>
<evidence type="ECO:0000256" key="2">
    <source>
        <dbReference type="ARBA" id="ARBA00022448"/>
    </source>
</evidence>
<evidence type="ECO:0000259" key="8">
    <source>
        <dbReference type="PROSITE" id="PS50850"/>
    </source>
</evidence>
<evidence type="ECO:0000256" key="6">
    <source>
        <dbReference type="ARBA" id="ARBA00023136"/>
    </source>
</evidence>
<feature type="transmembrane region" description="Helical" evidence="7">
    <location>
        <begin position="255"/>
        <end position="271"/>
    </location>
</feature>
<dbReference type="GO" id="GO:0022857">
    <property type="term" value="F:transmembrane transporter activity"/>
    <property type="evidence" value="ECO:0007669"/>
    <property type="project" value="InterPro"/>
</dbReference>
<feature type="transmembrane region" description="Helical" evidence="7">
    <location>
        <begin position="291"/>
        <end position="313"/>
    </location>
</feature>
<dbReference type="GO" id="GO:0005886">
    <property type="term" value="C:plasma membrane"/>
    <property type="evidence" value="ECO:0007669"/>
    <property type="project" value="UniProtKB-SubCell"/>
</dbReference>
<evidence type="ECO:0000313" key="10">
    <source>
        <dbReference type="Proteomes" id="UP000254343"/>
    </source>
</evidence>
<sequence length="444" mass="46585">MVSATDGAEVVRVTDRQRLMAVFASCFGWSLDLFDLFVLLYVAPVIGKLFFPSTHATLSLAAVYASFTVTLLMRPVGSAIFGNYADRHGRKSAMFVAVSGVGLATAAFGLLPTLAQAGVFAPILFLVLRLVQGVFVGGVVATTHTVGTESVPEQWRGAVSGLVGGGGAGLGALMASLAFWFATTLFPGSDFDVWGWRVMFYSGILSSALGLLIFKYLEESPVWLAASSRRAAARGSQKAKSPVGELFSGPLRNTLLINLLITTGAGSAYYVTSGYLPTFLKVISKIPNSSISAILIGSALIATISGPIVGFISDLIGRRATFLAVGLPGLILLPLMYLWMAQTQDVTTIAIYAFVISFFGNAVLAPVPIFLNERFPTALRASGTGLSWNIGFALGGMMPTVVSLVSRETANIPMSLAIFCCGACALFVVGALAAGETKGARLDE</sequence>
<gene>
    <name evidence="9" type="primary">proP_2</name>
    <name evidence="9" type="ORF">NCTC12722_00521</name>
</gene>
<evidence type="ECO:0000256" key="1">
    <source>
        <dbReference type="ARBA" id="ARBA00004651"/>
    </source>
</evidence>
<feature type="transmembrane region" description="Helical" evidence="7">
    <location>
        <begin position="320"/>
        <end position="340"/>
    </location>
</feature>
<keyword evidence="3" id="KW-1003">Cell membrane</keyword>
<feature type="transmembrane region" description="Helical" evidence="7">
    <location>
        <begin position="346"/>
        <end position="371"/>
    </location>
</feature>
<organism evidence="9 10">
    <name type="scientific">Afipia felis</name>
    <name type="common">Cat scratch disease bacillus</name>
    <dbReference type="NCBI Taxonomy" id="1035"/>
    <lineage>
        <taxon>Bacteria</taxon>
        <taxon>Pseudomonadati</taxon>
        <taxon>Pseudomonadota</taxon>
        <taxon>Alphaproteobacteria</taxon>
        <taxon>Hyphomicrobiales</taxon>
        <taxon>Nitrobacteraceae</taxon>
        <taxon>Afipia</taxon>
    </lineage>
</organism>
<dbReference type="RefSeq" id="WP_002718137.1">
    <property type="nucleotide sequence ID" value="NZ_UFSI01000001.1"/>
</dbReference>
<dbReference type="EMBL" id="UIGB01000001">
    <property type="protein sequence ID" value="SUU83357.1"/>
    <property type="molecule type" value="Genomic_DNA"/>
</dbReference>
<dbReference type="PANTHER" id="PTHR43045">
    <property type="entry name" value="SHIKIMATE TRANSPORTER"/>
    <property type="match status" value="1"/>
</dbReference>
<keyword evidence="2" id="KW-0813">Transport</keyword>